<dbReference type="GO" id="GO:0036503">
    <property type="term" value="P:ERAD pathway"/>
    <property type="evidence" value="ECO:0007669"/>
    <property type="project" value="TreeGrafter"/>
</dbReference>
<evidence type="ECO:0000313" key="2">
    <source>
        <dbReference type="WBParaSite" id="maker-unitig_29862-snap-gene-0.3-mRNA-1"/>
    </source>
</evidence>
<protein>
    <submittedName>
        <fullName evidence="2">Sel1 repeat family protein</fullName>
    </submittedName>
</protein>
<evidence type="ECO:0000313" key="1">
    <source>
        <dbReference type="Proteomes" id="UP000095280"/>
    </source>
</evidence>
<sequence length="118" mass="12791">MPLRLSSQTALLANAIGGDPFGQMALAYRYWFGNGSSSETALLFLSAGESRGPRQPCCESAYWTTRRLPNGQTGAPDDDLIQYYQFLADKGDVNAQVGLGQLYFQGGRGVHSQSYGKC</sequence>
<dbReference type="WBParaSite" id="maker-unitig_29862-snap-gene-0.3-mRNA-1">
    <property type="protein sequence ID" value="maker-unitig_29862-snap-gene-0.3-mRNA-1"/>
    <property type="gene ID" value="maker-unitig_29862-snap-gene-0.3"/>
</dbReference>
<proteinExistence type="predicted"/>
<dbReference type="InterPro" id="IPR050767">
    <property type="entry name" value="Sel1_AlgK"/>
</dbReference>
<dbReference type="InterPro" id="IPR011990">
    <property type="entry name" value="TPR-like_helical_dom_sf"/>
</dbReference>
<reference evidence="2" key="1">
    <citation type="submission" date="2016-11" db="UniProtKB">
        <authorList>
            <consortium name="WormBaseParasite"/>
        </authorList>
    </citation>
    <scope>IDENTIFICATION</scope>
</reference>
<dbReference type="GO" id="GO:0005789">
    <property type="term" value="C:endoplasmic reticulum membrane"/>
    <property type="evidence" value="ECO:0007669"/>
    <property type="project" value="TreeGrafter"/>
</dbReference>
<dbReference type="Proteomes" id="UP000095280">
    <property type="component" value="Unplaced"/>
</dbReference>
<organism evidence="1 2">
    <name type="scientific">Macrostomum lignano</name>
    <dbReference type="NCBI Taxonomy" id="282301"/>
    <lineage>
        <taxon>Eukaryota</taxon>
        <taxon>Metazoa</taxon>
        <taxon>Spiralia</taxon>
        <taxon>Lophotrochozoa</taxon>
        <taxon>Platyhelminthes</taxon>
        <taxon>Rhabditophora</taxon>
        <taxon>Macrostomorpha</taxon>
        <taxon>Macrostomida</taxon>
        <taxon>Macrostomidae</taxon>
        <taxon>Macrostomum</taxon>
    </lineage>
</organism>
<name>A0A1I8FED6_9PLAT</name>
<accession>A0A1I8FED6</accession>
<keyword evidence="1" id="KW-1185">Reference proteome</keyword>
<dbReference type="PANTHER" id="PTHR11102">
    <property type="entry name" value="SEL-1-LIKE PROTEIN"/>
    <property type="match status" value="1"/>
</dbReference>
<dbReference type="Gene3D" id="1.25.40.10">
    <property type="entry name" value="Tetratricopeptide repeat domain"/>
    <property type="match status" value="1"/>
</dbReference>
<dbReference type="PANTHER" id="PTHR11102:SF147">
    <property type="entry name" value="SEL1L ADAPTOR SUBUNIT OF ERAD E3 UBIQUITIN LIGASE"/>
    <property type="match status" value="1"/>
</dbReference>
<dbReference type="AlphaFoldDB" id="A0A1I8FED6"/>